<dbReference type="RefSeq" id="XP_044549971.1">
    <property type="nucleotide sequence ID" value="XM_044692621.1"/>
</dbReference>
<name>A0AA88GTZ2_NAELO</name>
<dbReference type="Proteomes" id="UP000816034">
    <property type="component" value="Unassembled WGS sequence"/>
</dbReference>
<reference evidence="1 2" key="1">
    <citation type="journal article" date="2018" name="BMC Genomics">
        <title>The genome of Naegleria lovaniensis, the basis for a comparative approach to unravel pathogenicity factors of the human pathogenic amoeba N. fowleri.</title>
        <authorList>
            <person name="Liechti N."/>
            <person name="Schurch N."/>
            <person name="Bruggmann R."/>
            <person name="Wittwer M."/>
        </authorList>
    </citation>
    <scope>NUCLEOTIDE SEQUENCE [LARGE SCALE GENOMIC DNA]</scope>
    <source>
        <strain evidence="1 2">ATCC 30569</strain>
    </source>
</reference>
<organism evidence="1 2">
    <name type="scientific">Naegleria lovaniensis</name>
    <name type="common">Amoeba</name>
    <dbReference type="NCBI Taxonomy" id="51637"/>
    <lineage>
        <taxon>Eukaryota</taxon>
        <taxon>Discoba</taxon>
        <taxon>Heterolobosea</taxon>
        <taxon>Tetramitia</taxon>
        <taxon>Eutetramitia</taxon>
        <taxon>Vahlkampfiidae</taxon>
        <taxon>Naegleria</taxon>
    </lineage>
</organism>
<accession>A0AA88GTZ2</accession>
<comment type="caution">
    <text evidence="1">The sequence shown here is derived from an EMBL/GenBank/DDBJ whole genome shotgun (WGS) entry which is preliminary data.</text>
</comment>
<dbReference type="EMBL" id="PYSW02000017">
    <property type="protein sequence ID" value="KAG2385978.1"/>
    <property type="molecule type" value="Genomic_DNA"/>
</dbReference>
<evidence type="ECO:0000313" key="1">
    <source>
        <dbReference type="EMBL" id="KAG2385978.1"/>
    </source>
</evidence>
<dbReference type="AlphaFoldDB" id="A0AA88GTZ2"/>
<proteinExistence type="predicted"/>
<dbReference type="GeneID" id="68095582"/>
<gene>
    <name evidence="1" type="ORF">C9374_003127</name>
</gene>
<sequence>MSTPIDFYKFEGDEEFLLKMIQKEIYSKKEREHAEQEFYNHVENNLFNILNLITKNMNISELGKLDSRDLLKLIEKYINEDHRNEEN</sequence>
<protein>
    <submittedName>
        <fullName evidence="1">Uncharacterized protein</fullName>
    </submittedName>
</protein>
<keyword evidence="2" id="KW-1185">Reference proteome</keyword>
<evidence type="ECO:0000313" key="2">
    <source>
        <dbReference type="Proteomes" id="UP000816034"/>
    </source>
</evidence>